<dbReference type="Gene3D" id="2.30.29.30">
    <property type="entry name" value="Pleckstrin-homology domain (PH domain)/Phosphotyrosine-binding domain (PTB)"/>
    <property type="match status" value="1"/>
</dbReference>
<feature type="compositionally biased region" description="Basic residues" evidence="1">
    <location>
        <begin position="1"/>
        <end position="11"/>
    </location>
</feature>
<evidence type="ECO:0000256" key="1">
    <source>
        <dbReference type="SAM" id="MobiDB-lite"/>
    </source>
</evidence>
<protein>
    <recommendedName>
        <fullName evidence="3">PH domain-containing protein</fullName>
    </recommendedName>
</protein>
<dbReference type="PROSITE" id="PS50003">
    <property type="entry name" value="PH_DOMAIN"/>
    <property type="match status" value="1"/>
</dbReference>
<dbReference type="Pfam" id="PF00169">
    <property type="entry name" value="PH"/>
    <property type="match status" value="1"/>
</dbReference>
<name>A0A7J6LMT5_PEROL</name>
<feature type="region of interest" description="Disordered" evidence="1">
    <location>
        <begin position="1"/>
        <end position="23"/>
    </location>
</feature>
<feature type="region of interest" description="Disordered" evidence="1">
    <location>
        <begin position="353"/>
        <end position="389"/>
    </location>
</feature>
<evidence type="ECO:0000313" key="4">
    <source>
        <dbReference type="EMBL" id="KAF4660416.1"/>
    </source>
</evidence>
<feature type="compositionally biased region" description="Pro residues" evidence="1">
    <location>
        <begin position="854"/>
        <end position="866"/>
    </location>
</feature>
<dbReference type="Proteomes" id="UP000572268">
    <property type="component" value="Unassembled WGS sequence"/>
</dbReference>
<dbReference type="InterPro" id="IPR011993">
    <property type="entry name" value="PH-like_dom_sf"/>
</dbReference>
<gene>
    <name evidence="4" type="ORF">FOL46_006152</name>
</gene>
<keyword evidence="2" id="KW-0472">Membrane</keyword>
<feature type="transmembrane region" description="Helical" evidence="2">
    <location>
        <begin position="964"/>
        <end position="988"/>
    </location>
</feature>
<keyword evidence="2" id="KW-0812">Transmembrane</keyword>
<organism evidence="4 5">
    <name type="scientific">Perkinsus olseni</name>
    <name type="common">Perkinsus atlanticus</name>
    <dbReference type="NCBI Taxonomy" id="32597"/>
    <lineage>
        <taxon>Eukaryota</taxon>
        <taxon>Sar</taxon>
        <taxon>Alveolata</taxon>
        <taxon>Perkinsozoa</taxon>
        <taxon>Perkinsea</taxon>
        <taxon>Perkinsida</taxon>
        <taxon>Perkinsidae</taxon>
        <taxon>Perkinsus</taxon>
    </lineage>
</organism>
<feature type="compositionally biased region" description="Pro residues" evidence="1">
    <location>
        <begin position="378"/>
        <end position="388"/>
    </location>
</feature>
<reference evidence="4 5" key="1">
    <citation type="submission" date="2020-04" db="EMBL/GenBank/DDBJ databases">
        <title>Perkinsus olseni comparative genomics.</title>
        <authorList>
            <person name="Bogema D.R."/>
        </authorList>
    </citation>
    <scope>NUCLEOTIDE SEQUENCE [LARGE SCALE GENOMIC DNA]</scope>
    <source>
        <strain evidence="4">ATCC PRA-31</strain>
    </source>
</reference>
<evidence type="ECO:0000256" key="2">
    <source>
        <dbReference type="SAM" id="Phobius"/>
    </source>
</evidence>
<dbReference type="SUPFAM" id="SSF50729">
    <property type="entry name" value="PH domain-like"/>
    <property type="match status" value="1"/>
</dbReference>
<sequence length="1143" mass="129319">MAAVPVRRKTPRSPTEAVTLSDHDKHVTESAATAVPRGGAKPVRVEPRIQSFSWLKVVWCSIVLLICAAAMDLALSRVHYHYLFRYEIGPAKAEALQAMKNVDATVKAKNLSCTVFDPFTNQTVNDCSRSVCMFEALQLADKRQDVLNTVRQSHLVGRIGAEVFDRQRGVDQAAKPGILFRTKSCERIIQSADHSNRTANIVAIMAGIGSLLGFWVLFCAILPSSSQPASPPSEPVPEWFVRMPTAAREGRPPLPYQNWLQKRSRVTRVFKKRYIVLDGSVVYSFRKVNLARPLDLSSASLWWNIAGCQVIPCPTKSGYIWVVRGGQLNESLYFAAPTLDFANDWIQAMDRASRMGETPGREAEKKNNDESVSEERPTGPPPPLPPWDRPLMRASVRVVDYLVSTARPACLLPPVVFAELESTLTRIPVIDYHLDAEPTTLESPSILESTADDLSYLRRRRCSEISVVPGEEQLSPTSDRLEGTYSEVEPTLDPPVEIPLYQRKPRDRLILYVFHPETGYLIGETAIMKYDMRRNLPWTRDSDDQLGGARWCAVVAPGSKQPTAADHRPPSHYVTALKVVPRLTGGLAEYFSPLSESQQATRRLEFEYFKTQISRFVKLVDLFQMVKAKYNDVVEWRWTFRSSAWLVYCTLLLVVFPQRCHWLLCVHLTLYCIYCNPAVRSGLSRSLTRSFDINAEYVKQRLSEVRPLSFLRASASKDVQQIELTPLLIPELEQAEGVEDTDYVSEIWENQRRLFGGKTFSPVNLLVMDRPRWSNVTGKITLDPPTSSSNITWRIDVVPGPGGTDDNGWRYAWRWGSSAWKSTYSRYDFVRRRRWLPTIATSADPASLVSSETPPEPSTPGLPSPGEPSSARKDDSSYMRKLFGYGPRSSLDTSSPPPASFDYDLYDMATEESQPSLIGGVGRMWKDFREVAWKAQVEIAEFCEDIERAVSLFCWRDKGLTHTMAIVLIGACIVLYFVPVSTLLYFYVLSRFINGFRRGRWKRLLRNCALRHISESRMENHIPTTTAFSELDSVQAQQMCSSLRRRIPVGQALSVKVLQSYEEDEALADWLREQVPGCKLPPKWTRKDWVDNFIEHAPTGEDTVSAIMSDKSSVVKPRGYLPDRIYHRRLSSFNESSNASHDL</sequence>
<feature type="region of interest" description="Disordered" evidence="1">
    <location>
        <begin position="844"/>
        <end position="875"/>
    </location>
</feature>
<proteinExistence type="predicted"/>
<evidence type="ECO:0000259" key="3">
    <source>
        <dbReference type="PROSITE" id="PS50003"/>
    </source>
</evidence>
<keyword evidence="2" id="KW-1133">Transmembrane helix</keyword>
<accession>A0A7J6LMT5</accession>
<feature type="domain" description="PH" evidence="3">
    <location>
        <begin position="253"/>
        <end position="354"/>
    </location>
</feature>
<feature type="compositionally biased region" description="Basic and acidic residues" evidence="1">
    <location>
        <begin position="353"/>
        <end position="377"/>
    </location>
</feature>
<comment type="caution">
    <text evidence="4">The sequence shown here is derived from an EMBL/GenBank/DDBJ whole genome shotgun (WGS) entry which is preliminary data.</text>
</comment>
<dbReference type="EMBL" id="JABANN010000390">
    <property type="protein sequence ID" value="KAF4660416.1"/>
    <property type="molecule type" value="Genomic_DNA"/>
</dbReference>
<feature type="transmembrane region" description="Helical" evidence="2">
    <location>
        <begin position="54"/>
        <end position="75"/>
    </location>
</feature>
<dbReference type="SMART" id="SM00233">
    <property type="entry name" value="PH"/>
    <property type="match status" value="1"/>
</dbReference>
<dbReference type="InterPro" id="IPR001849">
    <property type="entry name" value="PH_domain"/>
</dbReference>
<dbReference type="AlphaFoldDB" id="A0A7J6LMT5"/>
<evidence type="ECO:0000313" key="5">
    <source>
        <dbReference type="Proteomes" id="UP000572268"/>
    </source>
</evidence>